<dbReference type="AlphaFoldDB" id="A0AAJ0FLG2"/>
<feature type="transmembrane region" description="Helical" evidence="2">
    <location>
        <begin position="129"/>
        <end position="148"/>
    </location>
</feature>
<name>A0AAJ0FLG2_9PEZI</name>
<sequence>MLFDARGLIAFPGGDNSSDTVIGGVHFNLTSLDHWNYTLYSNGTLSNGSKCILTFSPYTPTFLFSNGTFLNVTSCYKPVNPIGTRAGVGVGFAVAFGLALILTLVNLAKHGKRYLPAEKRFHPLGRRWQWYWAIFVSATAFISLITNVDVDRYYLPEIPIVLNVFFWYLMQQGAMAVVWEAVRHWGSWMERQIVDPNPFELKQDDKRSRFEFYIPLFFYFWLWLNFFLIIPRSWTKIEHQRYPEQILDVAKPAATDGRFKAAAFCLVVCWLTIAASLRHSIKHYRPRNRGFLNRLAGLARYTPPRFLILLPLALCVAAYQVITSFSFPNSPLNIRPNLAAMYAGGYAPALLIILANGVWGFVSPNEDRELARQRRARGAELDAELGVVHKPAWWRRLNPDFVAANDSGVGMRDRIARNVRELGGGRATARNIDRRVQLGASLNSADLLRQEQGGGDAVEMSSLRRTGSVRSTVGTPAADLYGGKSDRRRTERTMQLAAGLLFPDAEGPPPYRSGPPSVTEGGGDGIGRGRAGPESAAGGQRPSTPGRSNSTGTTNSITAAPQQVRSMLDI</sequence>
<evidence type="ECO:0000256" key="2">
    <source>
        <dbReference type="SAM" id="Phobius"/>
    </source>
</evidence>
<dbReference type="RefSeq" id="XP_060282862.1">
    <property type="nucleotide sequence ID" value="XM_060421883.1"/>
</dbReference>
<feature type="region of interest" description="Disordered" evidence="1">
    <location>
        <begin position="451"/>
        <end position="570"/>
    </location>
</feature>
<feature type="transmembrane region" description="Helical" evidence="2">
    <location>
        <begin position="339"/>
        <end position="362"/>
    </location>
</feature>
<keyword evidence="2" id="KW-1133">Transmembrane helix</keyword>
<feature type="transmembrane region" description="Helical" evidence="2">
    <location>
        <begin position="306"/>
        <end position="327"/>
    </location>
</feature>
<dbReference type="Proteomes" id="UP001244011">
    <property type="component" value="Unassembled WGS sequence"/>
</dbReference>
<gene>
    <name evidence="3" type="ORF">QBC33DRAFT_106296</name>
</gene>
<evidence type="ECO:0000313" key="4">
    <source>
        <dbReference type="Proteomes" id="UP001244011"/>
    </source>
</evidence>
<evidence type="ECO:0000256" key="1">
    <source>
        <dbReference type="SAM" id="MobiDB-lite"/>
    </source>
</evidence>
<dbReference type="InterPro" id="IPR018830">
    <property type="entry name" value="DUF2434"/>
</dbReference>
<feature type="transmembrane region" description="Helical" evidence="2">
    <location>
        <begin position="212"/>
        <end position="230"/>
    </location>
</feature>
<feature type="compositionally biased region" description="Polar residues" evidence="1">
    <location>
        <begin position="463"/>
        <end position="474"/>
    </location>
</feature>
<keyword evidence="2" id="KW-0472">Membrane</keyword>
<dbReference type="EMBL" id="MU839011">
    <property type="protein sequence ID" value="KAK1766649.1"/>
    <property type="molecule type" value="Genomic_DNA"/>
</dbReference>
<organism evidence="3 4">
    <name type="scientific">Phialemonium atrogriseum</name>
    <dbReference type="NCBI Taxonomy" id="1093897"/>
    <lineage>
        <taxon>Eukaryota</taxon>
        <taxon>Fungi</taxon>
        <taxon>Dikarya</taxon>
        <taxon>Ascomycota</taxon>
        <taxon>Pezizomycotina</taxon>
        <taxon>Sordariomycetes</taxon>
        <taxon>Sordariomycetidae</taxon>
        <taxon>Cephalothecales</taxon>
        <taxon>Cephalothecaceae</taxon>
        <taxon>Phialemonium</taxon>
    </lineage>
</organism>
<feature type="transmembrane region" description="Helical" evidence="2">
    <location>
        <begin position="160"/>
        <end position="182"/>
    </location>
</feature>
<evidence type="ECO:0000313" key="3">
    <source>
        <dbReference type="EMBL" id="KAK1766649.1"/>
    </source>
</evidence>
<dbReference type="Pfam" id="PF10361">
    <property type="entry name" value="DUF2434"/>
    <property type="match status" value="1"/>
</dbReference>
<comment type="caution">
    <text evidence="3">The sequence shown here is derived from an EMBL/GenBank/DDBJ whole genome shotgun (WGS) entry which is preliminary data.</text>
</comment>
<proteinExistence type="predicted"/>
<keyword evidence="2" id="KW-0812">Transmembrane</keyword>
<accession>A0AAJ0FLG2</accession>
<feature type="transmembrane region" description="Helical" evidence="2">
    <location>
        <begin position="261"/>
        <end position="281"/>
    </location>
</feature>
<keyword evidence="4" id="KW-1185">Reference proteome</keyword>
<feature type="transmembrane region" description="Helical" evidence="2">
    <location>
        <begin position="86"/>
        <end position="108"/>
    </location>
</feature>
<protein>
    <submittedName>
        <fullName evidence="3">Uncharacterized protein</fullName>
    </submittedName>
</protein>
<feature type="compositionally biased region" description="Gly residues" evidence="1">
    <location>
        <begin position="520"/>
        <end position="530"/>
    </location>
</feature>
<reference evidence="3" key="1">
    <citation type="submission" date="2023-06" db="EMBL/GenBank/DDBJ databases">
        <title>Genome-scale phylogeny and comparative genomics of the fungal order Sordariales.</title>
        <authorList>
            <consortium name="Lawrence Berkeley National Laboratory"/>
            <person name="Hensen N."/>
            <person name="Bonometti L."/>
            <person name="Westerberg I."/>
            <person name="Brannstrom I.O."/>
            <person name="Guillou S."/>
            <person name="Cros-Aarteil S."/>
            <person name="Calhoun S."/>
            <person name="Haridas S."/>
            <person name="Kuo A."/>
            <person name="Mondo S."/>
            <person name="Pangilinan J."/>
            <person name="Riley R."/>
            <person name="Labutti K."/>
            <person name="Andreopoulos B."/>
            <person name="Lipzen A."/>
            <person name="Chen C."/>
            <person name="Yanf M."/>
            <person name="Daum C."/>
            <person name="Ng V."/>
            <person name="Clum A."/>
            <person name="Steindorff A."/>
            <person name="Ohm R."/>
            <person name="Martin F."/>
            <person name="Silar P."/>
            <person name="Natvig D."/>
            <person name="Lalanne C."/>
            <person name="Gautier V."/>
            <person name="Ament-Velasquez S.L."/>
            <person name="Kruys A."/>
            <person name="Hutchinson M.I."/>
            <person name="Powell A.J."/>
            <person name="Barry K."/>
            <person name="Miller A.N."/>
            <person name="Grigoriev I.V."/>
            <person name="Debuchy R."/>
            <person name="Gladieux P."/>
            <person name="Thoren M.H."/>
            <person name="Johannesson H."/>
        </authorList>
    </citation>
    <scope>NUCLEOTIDE SEQUENCE</scope>
    <source>
        <strain evidence="3">8032-3</strain>
    </source>
</reference>
<feature type="compositionally biased region" description="Polar residues" evidence="1">
    <location>
        <begin position="541"/>
        <end position="570"/>
    </location>
</feature>
<dbReference type="GeneID" id="85305070"/>